<dbReference type="EMBL" id="FOEP01000022">
    <property type="protein sequence ID" value="SER05577.1"/>
    <property type="molecule type" value="Genomic_DNA"/>
</dbReference>
<evidence type="ECO:0000256" key="2">
    <source>
        <dbReference type="PIRSR" id="PIRSR605511-1"/>
    </source>
</evidence>
<keyword evidence="3" id="KW-0862">Zinc</keyword>
<comment type="cofactor">
    <cofactor evidence="3">
        <name>Zn(2+)</name>
        <dbReference type="ChEBI" id="CHEBI:29105"/>
    </cofactor>
    <text evidence="3">Binds 1 divalent metal cation per subunit.</text>
</comment>
<dbReference type="GO" id="GO:0019853">
    <property type="term" value="P:L-ascorbic acid biosynthetic process"/>
    <property type="evidence" value="ECO:0007669"/>
    <property type="project" value="TreeGrafter"/>
</dbReference>
<keyword evidence="3" id="KW-0479">Metal-binding</keyword>
<dbReference type="PRINTS" id="PR01790">
    <property type="entry name" value="SMP30FAMILY"/>
</dbReference>
<gene>
    <name evidence="5" type="ORF">SAMN04488092_12233</name>
</gene>
<name>A0A1H9L337_9RHOB</name>
<organism evidence="5 6">
    <name type="scientific">Thalassovita taeanensis</name>
    <dbReference type="NCBI Taxonomy" id="657014"/>
    <lineage>
        <taxon>Bacteria</taxon>
        <taxon>Pseudomonadati</taxon>
        <taxon>Pseudomonadota</taxon>
        <taxon>Alphaproteobacteria</taxon>
        <taxon>Rhodobacterales</taxon>
        <taxon>Roseobacteraceae</taxon>
        <taxon>Thalassovita</taxon>
    </lineage>
</organism>
<dbReference type="OrthoDB" id="2633250at2"/>
<keyword evidence="6" id="KW-1185">Reference proteome</keyword>
<dbReference type="InterPro" id="IPR005511">
    <property type="entry name" value="SMP-30"/>
</dbReference>
<protein>
    <submittedName>
        <fullName evidence="5">Sugar lactone lactonase YvrE</fullName>
    </submittedName>
</protein>
<dbReference type="PANTHER" id="PTHR10907">
    <property type="entry name" value="REGUCALCIN"/>
    <property type="match status" value="1"/>
</dbReference>
<feature type="binding site" evidence="3">
    <location>
        <position position="177"/>
    </location>
    <ligand>
        <name>a divalent metal cation</name>
        <dbReference type="ChEBI" id="CHEBI:60240"/>
    </ligand>
</feature>
<sequence length="266" mass="29294">MWHPTRGQLFWFDILNRCLLTVEKEQERCWQFDRYVSAAGWVDDSRLLVASETDLFCFDLETGAQESIVALEADNPVTRSNDGCADPWGGFWIGTMGKDLELGAGAIYRYWRGEMRQLKAQMTIPNSICFAPDASCGYYTDTPTQQIMRQPLDPETGWCDGPAELFIDLRDGGFNPDGAVVDAAGCLWSAQWGASRVARYDTDGRFMSAVAFPACQISCPAFGGASRQTLFATSAAEGFALDGRAEGCTFALETNVTGQAEHRVLL</sequence>
<dbReference type="SUPFAM" id="SSF63829">
    <property type="entry name" value="Calcium-dependent phosphotriesterase"/>
    <property type="match status" value="1"/>
</dbReference>
<evidence type="ECO:0000313" key="6">
    <source>
        <dbReference type="Proteomes" id="UP000198634"/>
    </source>
</evidence>
<feature type="binding site" evidence="3">
    <location>
        <position position="99"/>
    </location>
    <ligand>
        <name>substrate</name>
    </ligand>
</feature>
<feature type="domain" description="SMP-30/Gluconolactonase/LRE-like region" evidence="4">
    <location>
        <begin position="1"/>
        <end position="235"/>
    </location>
</feature>
<comment type="similarity">
    <text evidence="1">Belongs to the SMP-30/CGR1 family.</text>
</comment>
<feature type="binding site" evidence="3">
    <location>
        <position position="79"/>
    </location>
    <ligand>
        <name>substrate</name>
    </ligand>
</feature>
<evidence type="ECO:0000313" key="5">
    <source>
        <dbReference type="EMBL" id="SER05577.1"/>
    </source>
</evidence>
<dbReference type="AlphaFoldDB" id="A0A1H9L337"/>
<feature type="active site" description="Proton donor/acceptor" evidence="2">
    <location>
        <position position="177"/>
    </location>
</feature>
<evidence type="ECO:0000259" key="4">
    <source>
        <dbReference type="Pfam" id="PF08450"/>
    </source>
</evidence>
<dbReference type="Pfam" id="PF08450">
    <property type="entry name" value="SGL"/>
    <property type="match status" value="1"/>
</dbReference>
<dbReference type="PANTHER" id="PTHR10907:SF47">
    <property type="entry name" value="REGUCALCIN"/>
    <property type="match status" value="1"/>
</dbReference>
<dbReference type="Gene3D" id="2.120.10.30">
    <property type="entry name" value="TolB, C-terminal domain"/>
    <property type="match status" value="1"/>
</dbReference>
<feature type="binding site" evidence="3">
    <location>
        <position position="81"/>
    </location>
    <ligand>
        <name>substrate</name>
    </ligand>
</feature>
<dbReference type="Proteomes" id="UP000198634">
    <property type="component" value="Unassembled WGS sequence"/>
</dbReference>
<dbReference type="GO" id="GO:0005509">
    <property type="term" value="F:calcium ion binding"/>
    <property type="evidence" value="ECO:0007669"/>
    <property type="project" value="TreeGrafter"/>
</dbReference>
<accession>A0A1H9L337</accession>
<dbReference type="STRING" id="657014.SAMN04488092_12233"/>
<feature type="binding site" evidence="3">
    <location>
        <position position="126"/>
    </location>
    <ligand>
        <name>a divalent metal cation</name>
        <dbReference type="ChEBI" id="CHEBI:60240"/>
    </ligand>
</feature>
<dbReference type="InterPro" id="IPR011042">
    <property type="entry name" value="6-blade_b-propeller_TolB-like"/>
</dbReference>
<evidence type="ECO:0000256" key="1">
    <source>
        <dbReference type="ARBA" id="ARBA00008853"/>
    </source>
</evidence>
<reference evidence="5 6" key="1">
    <citation type="submission" date="2016-10" db="EMBL/GenBank/DDBJ databases">
        <authorList>
            <person name="de Groot N.N."/>
        </authorList>
    </citation>
    <scope>NUCLEOTIDE SEQUENCE [LARGE SCALE GENOMIC DNA]</scope>
    <source>
        <strain evidence="5 6">DSM 22007</strain>
    </source>
</reference>
<dbReference type="InterPro" id="IPR013658">
    <property type="entry name" value="SGL"/>
</dbReference>
<dbReference type="GO" id="GO:0004341">
    <property type="term" value="F:gluconolactonase activity"/>
    <property type="evidence" value="ECO:0007669"/>
    <property type="project" value="TreeGrafter"/>
</dbReference>
<evidence type="ECO:0000256" key="3">
    <source>
        <dbReference type="PIRSR" id="PIRSR605511-2"/>
    </source>
</evidence>
<proteinExistence type="inferred from homology"/>